<dbReference type="EMBL" id="JAXQNO010000011">
    <property type="protein sequence ID" value="KAK4788815.1"/>
    <property type="molecule type" value="Genomic_DNA"/>
</dbReference>
<keyword evidence="2" id="KW-0325">Glycoprotein</keyword>
<comment type="caution">
    <text evidence="5">The sequence shown here is derived from an EMBL/GenBank/DDBJ whole genome shotgun (WGS) entry which is preliminary data.</text>
</comment>
<dbReference type="Pfam" id="PF07983">
    <property type="entry name" value="X8"/>
    <property type="match status" value="1"/>
</dbReference>
<dbReference type="PANTHER" id="PTHR31044:SF47">
    <property type="entry name" value="CARBOHYDRATE-BINDING X8 DOMAIN SUPERFAMILY PROTEIN"/>
    <property type="match status" value="1"/>
</dbReference>
<keyword evidence="2" id="KW-0449">Lipoprotein</keyword>
<accession>A0AAN7M0R6</accession>
<evidence type="ECO:0000256" key="1">
    <source>
        <dbReference type="ARBA" id="ARBA00004609"/>
    </source>
</evidence>
<organism evidence="5 6">
    <name type="scientific">Trapa natans</name>
    <name type="common">Water chestnut</name>
    <dbReference type="NCBI Taxonomy" id="22666"/>
    <lineage>
        <taxon>Eukaryota</taxon>
        <taxon>Viridiplantae</taxon>
        <taxon>Streptophyta</taxon>
        <taxon>Embryophyta</taxon>
        <taxon>Tracheophyta</taxon>
        <taxon>Spermatophyta</taxon>
        <taxon>Magnoliopsida</taxon>
        <taxon>eudicotyledons</taxon>
        <taxon>Gunneridae</taxon>
        <taxon>Pentapetalae</taxon>
        <taxon>rosids</taxon>
        <taxon>malvids</taxon>
        <taxon>Myrtales</taxon>
        <taxon>Lythraceae</taxon>
        <taxon>Trapa</taxon>
    </lineage>
</organism>
<dbReference type="AlphaFoldDB" id="A0AAN7M0R6"/>
<dbReference type="GO" id="GO:0098552">
    <property type="term" value="C:side of membrane"/>
    <property type="evidence" value="ECO:0007669"/>
    <property type="project" value="UniProtKB-KW"/>
</dbReference>
<dbReference type="GO" id="GO:0005886">
    <property type="term" value="C:plasma membrane"/>
    <property type="evidence" value="ECO:0007669"/>
    <property type="project" value="UniProtKB-SubCell"/>
</dbReference>
<dbReference type="Proteomes" id="UP001346149">
    <property type="component" value="Unassembled WGS sequence"/>
</dbReference>
<dbReference type="GO" id="GO:0009506">
    <property type="term" value="C:plasmodesma"/>
    <property type="evidence" value="ECO:0007669"/>
    <property type="project" value="UniProtKB-ARBA"/>
</dbReference>
<proteinExistence type="predicted"/>
<evidence type="ECO:0000259" key="4">
    <source>
        <dbReference type="SMART" id="SM00768"/>
    </source>
</evidence>
<dbReference type="InterPro" id="IPR044788">
    <property type="entry name" value="X8_dom_prot"/>
</dbReference>
<sequence length="101" mass="10829">MAKGKPPGTAALAYPPLLLSFRRGRRHVVRGKKRREPAGVAASPGLRLRVGEDCSPVQPNTLQAHASYAFNSYYQIKALESGSCDFAGTATPAKECGSAWR</sequence>
<evidence type="ECO:0000256" key="3">
    <source>
        <dbReference type="ARBA" id="ARBA00022729"/>
    </source>
</evidence>
<keyword evidence="3" id="KW-0732">Signal</keyword>
<dbReference type="PANTHER" id="PTHR31044">
    <property type="entry name" value="BETA-1,3 GLUCANASE"/>
    <property type="match status" value="1"/>
</dbReference>
<dbReference type="InterPro" id="IPR012946">
    <property type="entry name" value="X8"/>
</dbReference>
<gene>
    <name evidence="5" type="ORF">SAY86_020134</name>
</gene>
<evidence type="ECO:0000256" key="2">
    <source>
        <dbReference type="ARBA" id="ARBA00022622"/>
    </source>
</evidence>
<feature type="domain" description="X8" evidence="4">
    <location>
        <begin position="42"/>
        <end position="98"/>
    </location>
</feature>
<protein>
    <recommendedName>
        <fullName evidence="4">X8 domain-containing protein</fullName>
    </recommendedName>
</protein>
<comment type="subcellular location">
    <subcellularLocation>
        <location evidence="1">Cell membrane</location>
        <topology evidence="1">Lipid-anchor</topology>
        <topology evidence="1">GPI-anchor</topology>
    </subcellularLocation>
</comment>
<evidence type="ECO:0000313" key="6">
    <source>
        <dbReference type="Proteomes" id="UP001346149"/>
    </source>
</evidence>
<keyword evidence="2" id="KW-0472">Membrane</keyword>
<evidence type="ECO:0000313" key="5">
    <source>
        <dbReference type="EMBL" id="KAK4788815.1"/>
    </source>
</evidence>
<keyword evidence="6" id="KW-1185">Reference proteome</keyword>
<reference evidence="5 6" key="1">
    <citation type="journal article" date="2023" name="Hortic Res">
        <title>Pangenome of water caltrop reveals structural variations and asymmetric subgenome divergence after allopolyploidization.</title>
        <authorList>
            <person name="Zhang X."/>
            <person name="Chen Y."/>
            <person name="Wang L."/>
            <person name="Yuan Y."/>
            <person name="Fang M."/>
            <person name="Shi L."/>
            <person name="Lu R."/>
            <person name="Comes H.P."/>
            <person name="Ma Y."/>
            <person name="Chen Y."/>
            <person name="Huang G."/>
            <person name="Zhou Y."/>
            <person name="Zheng Z."/>
            <person name="Qiu Y."/>
        </authorList>
    </citation>
    <scope>NUCLEOTIDE SEQUENCE [LARGE SCALE GENOMIC DNA]</scope>
    <source>
        <strain evidence="5">F231</strain>
    </source>
</reference>
<keyword evidence="2" id="KW-0336">GPI-anchor</keyword>
<dbReference type="SMART" id="SM00768">
    <property type="entry name" value="X8"/>
    <property type="match status" value="1"/>
</dbReference>
<name>A0AAN7M0R6_TRANT</name>